<protein>
    <submittedName>
        <fullName evidence="1">Uncharacterized protein</fullName>
    </submittedName>
</protein>
<reference evidence="1" key="1">
    <citation type="journal article" date="2015" name="Nature">
        <title>Complex archaea that bridge the gap between prokaryotes and eukaryotes.</title>
        <authorList>
            <person name="Spang A."/>
            <person name="Saw J.H."/>
            <person name="Jorgensen S.L."/>
            <person name="Zaremba-Niedzwiedzka K."/>
            <person name="Martijn J."/>
            <person name="Lind A.E."/>
            <person name="van Eijk R."/>
            <person name="Schleper C."/>
            <person name="Guy L."/>
            <person name="Ettema T.J."/>
        </authorList>
    </citation>
    <scope>NUCLEOTIDE SEQUENCE</scope>
</reference>
<accession>A0A0F9RPJ0</accession>
<gene>
    <name evidence="1" type="ORF">LCGC14_0552530</name>
</gene>
<proteinExistence type="predicted"/>
<sequence length="183" mass="19386">MKKLFLMLPVLFLAASVARGAVSFPITVIERVVLTVTPVGADATVFSVADALTQTVTLTGAARRAGESIIIEHMLATATIGGTIGFDIMLFTRSFAGTALNAAWSPVAGDVNNSYAGKITVEGSDWVALGSASQAAHLISEDLRINMPPDSKNLYFQVVLRKGDASLTTNALVFRFDIAWIKP</sequence>
<name>A0A0F9RPJ0_9ZZZZ</name>
<comment type="caution">
    <text evidence="1">The sequence shown here is derived from an EMBL/GenBank/DDBJ whole genome shotgun (WGS) entry which is preliminary data.</text>
</comment>
<dbReference type="EMBL" id="LAZR01000763">
    <property type="protein sequence ID" value="KKN58440.1"/>
    <property type="molecule type" value="Genomic_DNA"/>
</dbReference>
<evidence type="ECO:0000313" key="1">
    <source>
        <dbReference type="EMBL" id="KKN58440.1"/>
    </source>
</evidence>
<dbReference type="AlphaFoldDB" id="A0A0F9RPJ0"/>
<organism evidence="1">
    <name type="scientific">marine sediment metagenome</name>
    <dbReference type="NCBI Taxonomy" id="412755"/>
    <lineage>
        <taxon>unclassified sequences</taxon>
        <taxon>metagenomes</taxon>
        <taxon>ecological metagenomes</taxon>
    </lineage>
</organism>